<evidence type="ECO:0000256" key="5">
    <source>
        <dbReference type="ARBA" id="ARBA00038437"/>
    </source>
</evidence>
<dbReference type="InterPro" id="IPR027417">
    <property type="entry name" value="P-loop_NTPase"/>
</dbReference>
<dbReference type="SMART" id="SM00487">
    <property type="entry name" value="DEXDc"/>
    <property type="match status" value="1"/>
</dbReference>
<feature type="domain" description="Helicase C-terminal" evidence="10">
    <location>
        <begin position="218"/>
        <end position="379"/>
    </location>
</feature>
<dbReference type="Proteomes" id="UP000245921">
    <property type="component" value="Unassembled WGS sequence"/>
</dbReference>
<evidence type="ECO:0000256" key="3">
    <source>
        <dbReference type="ARBA" id="ARBA00022806"/>
    </source>
</evidence>
<protein>
    <submittedName>
        <fullName evidence="12">ATP-dependent RNA helicase DeaD</fullName>
    </submittedName>
</protein>
<dbReference type="Pfam" id="PF00270">
    <property type="entry name" value="DEAD"/>
    <property type="match status" value="1"/>
</dbReference>
<dbReference type="InterPro" id="IPR000629">
    <property type="entry name" value="RNA-helicase_DEAD-box_CS"/>
</dbReference>
<evidence type="ECO:0000259" key="11">
    <source>
        <dbReference type="PROSITE" id="PS51195"/>
    </source>
</evidence>
<dbReference type="InterPro" id="IPR014001">
    <property type="entry name" value="Helicase_ATP-bd"/>
</dbReference>
<evidence type="ECO:0000313" key="12">
    <source>
        <dbReference type="EMBL" id="PWJ89315.1"/>
    </source>
</evidence>
<feature type="domain" description="DEAD-box RNA helicase Q" evidence="11">
    <location>
        <begin position="5"/>
        <end position="33"/>
    </location>
</feature>
<dbReference type="InterPro" id="IPR044742">
    <property type="entry name" value="DEAD/DEAH_RhlB"/>
</dbReference>
<keyword evidence="3 7" id="KW-0347">Helicase</keyword>
<dbReference type="GO" id="GO:0005829">
    <property type="term" value="C:cytosol"/>
    <property type="evidence" value="ECO:0007669"/>
    <property type="project" value="TreeGrafter"/>
</dbReference>
<dbReference type="PROSITE" id="PS00039">
    <property type="entry name" value="DEAD_ATP_HELICASE"/>
    <property type="match status" value="1"/>
</dbReference>
<name>A0AA45HI40_9BACT</name>
<dbReference type="PROSITE" id="PS51192">
    <property type="entry name" value="HELICASE_ATP_BIND_1"/>
    <property type="match status" value="1"/>
</dbReference>
<evidence type="ECO:0000256" key="2">
    <source>
        <dbReference type="ARBA" id="ARBA00022801"/>
    </source>
</evidence>
<dbReference type="Gene3D" id="3.30.70.330">
    <property type="match status" value="1"/>
</dbReference>
<dbReference type="PANTHER" id="PTHR47959:SF13">
    <property type="entry name" value="ATP-DEPENDENT RNA HELICASE RHLE"/>
    <property type="match status" value="1"/>
</dbReference>
<dbReference type="SMART" id="SM00490">
    <property type="entry name" value="HELICc"/>
    <property type="match status" value="1"/>
</dbReference>
<dbReference type="AlphaFoldDB" id="A0AA45HI40"/>
<evidence type="ECO:0000256" key="6">
    <source>
        <dbReference type="PROSITE-ProRule" id="PRU00552"/>
    </source>
</evidence>
<dbReference type="CDD" id="cd12252">
    <property type="entry name" value="RRM_DbpA"/>
    <property type="match status" value="1"/>
</dbReference>
<dbReference type="GO" id="GO:0003724">
    <property type="term" value="F:RNA helicase activity"/>
    <property type="evidence" value="ECO:0007669"/>
    <property type="project" value="InterPro"/>
</dbReference>
<dbReference type="Gene3D" id="3.40.50.300">
    <property type="entry name" value="P-loop containing nucleotide triphosphate hydrolases"/>
    <property type="match status" value="2"/>
</dbReference>
<dbReference type="PROSITE" id="PS51194">
    <property type="entry name" value="HELICASE_CTER"/>
    <property type="match status" value="1"/>
</dbReference>
<dbReference type="GO" id="GO:0005524">
    <property type="term" value="F:ATP binding"/>
    <property type="evidence" value="ECO:0007669"/>
    <property type="project" value="UniProtKB-KW"/>
</dbReference>
<evidence type="ECO:0000256" key="8">
    <source>
        <dbReference type="SAM" id="MobiDB-lite"/>
    </source>
</evidence>
<evidence type="ECO:0000256" key="4">
    <source>
        <dbReference type="ARBA" id="ARBA00022840"/>
    </source>
</evidence>
<dbReference type="PANTHER" id="PTHR47959">
    <property type="entry name" value="ATP-DEPENDENT RNA HELICASE RHLE-RELATED"/>
    <property type="match status" value="1"/>
</dbReference>
<evidence type="ECO:0000256" key="1">
    <source>
        <dbReference type="ARBA" id="ARBA00022741"/>
    </source>
</evidence>
<sequence length="580" mass="66334">MEKLEKFKSLGLSENTLKALSRKGFEEPSPIQEKTIPYLLSGEKNVIGQAQTGTGKTAAFGIPLVEKLNRKPGSVQALILTPTRELAVQVSEEINSLRGYKKLKIMPIYGGASIEAQIRELKKGIDIIVGTPGRVIDHINRGTLDLSKISFFILDEADEMLNMGFIEDVEKILSKTNNEKRMLMFSATMPSKIKVLAKKYMGEFDIISVKEEQLTTDLAEQIYFEVRKSDKFEALSRIIDVEENFYGLVFTRTKVDAEEVANRLIDRGYSAEALHGDISQYQRERILKKFKTKNSNILVATDVAARGIDIENLTHVINYSLPQNPESYVHRIGRTGRAGNEGTAITFVTPEEYRKLLFIKRFAKAEIKKSTIPEIKDVINTKKQKIKEDIKSTLSDNINNVYEVLAKDLIEEFKEPEKIIAAVLKNVYQDELETNNYNEIKEVSIDKKGKTRLFVALGRADEMNPKKLVDYIEKETKVPGRIIRDVRVFEKFSFITVPFEDAEIITAIFKKKSKGRKPLIERAKEKKDNNDRNDNRNNDRRSNGRNSSRNYDNNNRRNNYNKKNNSSDRPKRNYNKSANN</sequence>
<dbReference type="Pfam" id="PF00271">
    <property type="entry name" value="Helicase_C"/>
    <property type="match status" value="1"/>
</dbReference>
<feature type="compositionally biased region" description="Basic and acidic residues" evidence="8">
    <location>
        <begin position="519"/>
        <end position="542"/>
    </location>
</feature>
<dbReference type="InterPro" id="IPR012677">
    <property type="entry name" value="Nucleotide-bd_a/b_plait_sf"/>
</dbReference>
<gene>
    <name evidence="12" type="ORF">C7380_11541</name>
</gene>
<evidence type="ECO:0000259" key="10">
    <source>
        <dbReference type="PROSITE" id="PS51194"/>
    </source>
</evidence>
<dbReference type="SUPFAM" id="SSF52540">
    <property type="entry name" value="P-loop containing nucleoside triphosphate hydrolases"/>
    <property type="match status" value="1"/>
</dbReference>
<dbReference type="PROSITE" id="PS51195">
    <property type="entry name" value="Q_MOTIF"/>
    <property type="match status" value="1"/>
</dbReference>
<keyword evidence="13" id="KW-1185">Reference proteome</keyword>
<dbReference type="InterPro" id="IPR001650">
    <property type="entry name" value="Helicase_C-like"/>
</dbReference>
<comment type="similarity">
    <text evidence="5 7">Belongs to the DEAD box helicase family.</text>
</comment>
<evidence type="ECO:0000313" key="13">
    <source>
        <dbReference type="Proteomes" id="UP000245921"/>
    </source>
</evidence>
<reference evidence="12 13" key="1">
    <citation type="submission" date="2018-05" db="EMBL/GenBank/DDBJ databases">
        <title>Genomic Encyclopedia of Type Strains, Phase IV (KMG-IV): sequencing the most valuable type-strain genomes for metagenomic binning, comparative biology and taxonomic classification.</title>
        <authorList>
            <person name="Goeker M."/>
        </authorList>
    </citation>
    <scope>NUCLEOTIDE SEQUENCE [LARGE SCALE GENOMIC DNA]</scope>
    <source>
        <strain evidence="12 13">DSM 24906</strain>
    </source>
</reference>
<feature type="short sequence motif" description="Q motif" evidence="6">
    <location>
        <begin position="5"/>
        <end position="33"/>
    </location>
</feature>
<dbReference type="EMBL" id="QGGI01000015">
    <property type="protein sequence ID" value="PWJ89315.1"/>
    <property type="molecule type" value="Genomic_DNA"/>
</dbReference>
<keyword evidence="1 7" id="KW-0547">Nucleotide-binding</keyword>
<dbReference type="CDD" id="cd18787">
    <property type="entry name" value="SF2_C_DEAD"/>
    <property type="match status" value="1"/>
</dbReference>
<dbReference type="CDD" id="cd00268">
    <property type="entry name" value="DEADc"/>
    <property type="match status" value="1"/>
</dbReference>
<feature type="compositionally biased region" description="Low complexity" evidence="8">
    <location>
        <begin position="544"/>
        <end position="564"/>
    </location>
</feature>
<keyword evidence="4 7" id="KW-0067">ATP-binding</keyword>
<organism evidence="12 13">
    <name type="scientific">Oceanotoga teriensis</name>
    <dbReference type="NCBI Taxonomy" id="515440"/>
    <lineage>
        <taxon>Bacteria</taxon>
        <taxon>Thermotogati</taxon>
        <taxon>Thermotogota</taxon>
        <taxon>Thermotogae</taxon>
        <taxon>Petrotogales</taxon>
        <taxon>Petrotogaceae</taxon>
        <taxon>Oceanotoga</taxon>
    </lineage>
</organism>
<accession>A0AA45HI40</accession>
<dbReference type="InterPro" id="IPR050079">
    <property type="entry name" value="DEAD_box_RNA_helicase"/>
</dbReference>
<dbReference type="InterPro" id="IPR011545">
    <property type="entry name" value="DEAD/DEAH_box_helicase_dom"/>
</dbReference>
<dbReference type="RefSeq" id="WP_109605522.1">
    <property type="nucleotide sequence ID" value="NZ_QGGI01000015.1"/>
</dbReference>
<dbReference type="GO" id="GO:0003676">
    <property type="term" value="F:nucleic acid binding"/>
    <property type="evidence" value="ECO:0007669"/>
    <property type="project" value="InterPro"/>
</dbReference>
<dbReference type="Pfam" id="PF03880">
    <property type="entry name" value="DbpA"/>
    <property type="match status" value="1"/>
</dbReference>
<evidence type="ECO:0000256" key="7">
    <source>
        <dbReference type="RuleBase" id="RU000492"/>
    </source>
</evidence>
<feature type="domain" description="Helicase ATP-binding" evidence="9">
    <location>
        <begin position="37"/>
        <end position="207"/>
    </location>
</feature>
<keyword evidence="2 7" id="KW-0378">Hydrolase</keyword>
<feature type="region of interest" description="Disordered" evidence="8">
    <location>
        <begin position="519"/>
        <end position="580"/>
    </location>
</feature>
<proteinExistence type="inferred from homology"/>
<evidence type="ECO:0000259" key="9">
    <source>
        <dbReference type="PROSITE" id="PS51192"/>
    </source>
</evidence>
<comment type="caution">
    <text evidence="12">The sequence shown here is derived from an EMBL/GenBank/DDBJ whole genome shotgun (WGS) entry which is preliminary data.</text>
</comment>
<dbReference type="InterPro" id="IPR014014">
    <property type="entry name" value="RNA_helicase_DEAD_Q_motif"/>
</dbReference>
<dbReference type="InterPro" id="IPR005580">
    <property type="entry name" value="DbpA/CsdA_RNA-bd_dom"/>
</dbReference>
<dbReference type="GO" id="GO:0016787">
    <property type="term" value="F:hydrolase activity"/>
    <property type="evidence" value="ECO:0007669"/>
    <property type="project" value="UniProtKB-KW"/>
</dbReference>